<dbReference type="InterPro" id="IPR036034">
    <property type="entry name" value="PDZ_sf"/>
</dbReference>
<protein>
    <recommendedName>
        <fullName evidence="11">Peptidase M50 domain-containing protein</fullName>
    </recommendedName>
</protein>
<dbReference type="GO" id="GO:0004222">
    <property type="term" value="F:metalloendopeptidase activity"/>
    <property type="evidence" value="ECO:0007669"/>
    <property type="project" value="InterPro"/>
</dbReference>
<evidence type="ECO:0000256" key="5">
    <source>
        <dbReference type="ARBA" id="ARBA00022801"/>
    </source>
</evidence>
<evidence type="ECO:0000256" key="3">
    <source>
        <dbReference type="ARBA" id="ARBA00022670"/>
    </source>
</evidence>
<evidence type="ECO:0000256" key="7">
    <source>
        <dbReference type="ARBA" id="ARBA00022989"/>
    </source>
</evidence>
<organism evidence="12">
    <name type="scientific">marine metagenome</name>
    <dbReference type="NCBI Taxonomy" id="408172"/>
    <lineage>
        <taxon>unclassified sequences</taxon>
        <taxon>metagenomes</taxon>
        <taxon>ecological metagenomes</taxon>
    </lineage>
</organism>
<evidence type="ECO:0000256" key="4">
    <source>
        <dbReference type="ARBA" id="ARBA00022692"/>
    </source>
</evidence>
<dbReference type="InterPro" id="IPR004387">
    <property type="entry name" value="Pept_M50_Zn"/>
</dbReference>
<keyword evidence="8" id="KW-0482">Metalloprotease</keyword>
<keyword evidence="6" id="KW-0862">Zinc</keyword>
<gene>
    <name evidence="12" type="ORF">METZ01_LOCUS389842</name>
</gene>
<evidence type="ECO:0000256" key="1">
    <source>
        <dbReference type="ARBA" id="ARBA00001947"/>
    </source>
</evidence>
<sequence>MSTVFISIFAFVLAIGILVAVHEYGHYLIARLIGVKVLRFSIGFGRPIWLRRWGKDQTEYCISAIPLGGYVKLLDEREGNVDPGDLPRAFNQQSIPKRIAVLVAGPLMNFVFAVVAYWAMFVIGVPGLAPIIGEVTAGSIAANAGLSEGSRIVRVGEHPVLTWEGAILAILDSMLAEG</sequence>
<dbReference type="InterPro" id="IPR008915">
    <property type="entry name" value="Peptidase_M50"/>
</dbReference>
<dbReference type="Gene3D" id="2.30.42.10">
    <property type="match status" value="1"/>
</dbReference>
<comment type="cofactor">
    <cofactor evidence="1">
        <name>Zn(2+)</name>
        <dbReference type="ChEBI" id="CHEBI:29105"/>
    </cofactor>
</comment>
<accession>A0A382UTG1</accession>
<dbReference type="PANTHER" id="PTHR42837">
    <property type="entry name" value="REGULATOR OF SIGMA-E PROTEASE RSEP"/>
    <property type="match status" value="1"/>
</dbReference>
<keyword evidence="5" id="KW-0378">Hydrolase</keyword>
<evidence type="ECO:0000256" key="8">
    <source>
        <dbReference type="ARBA" id="ARBA00023049"/>
    </source>
</evidence>
<dbReference type="NCBIfam" id="TIGR00054">
    <property type="entry name" value="RIP metalloprotease RseP"/>
    <property type="match status" value="1"/>
</dbReference>
<dbReference type="GO" id="GO:0016020">
    <property type="term" value="C:membrane"/>
    <property type="evidence" value="ECO:0007669"/>
    <property type="project" value="UniProtKB-SubCell"/>
</dbReference>
<evidence type="ECO:0000256" key="10">
    <source>
        <dbReference type="SAM" id="Phobius"/>
    </source>
</evidence>
<comment type="subcellular location">
    <subcellularLocation>
        <location evidence="2">Membrane</location>
        <topology evidence="2">Multi-pass membrane protein</topology>
    </subcellularLocation>
</comment>
<dbReference type="EMBL" id="UINC01146324">
    <property type="protein sequence ID" value="SVD36988.1"/>
    <property type="molecule type" value="Genomic_DNA"/>
</dbReference>
<keyword evidence="9 10" id="KW-0472">Membrane</keyword>
<dbReference type="PANTHER" id="PTHR42837:SF2">
    <property type="entry name" value="MEMBRANE METALLOPROTEASE ARASP2, CHLOROPLASTIC-RELATED"/>
    <property type="match status" value="1"/>
</dbReference>
<keyword evidence="7 10" id="KW-1133">Transmembrane helix</keyword>
<dbReference type="SUPFAM" id="SSF50156">
    <property type="entry name" value="PDZ domain-like"/>
    <property type="match status" value="1"/>
</dbReference>
<evidence type="ECO:0000256" key="6">
    <source>
        <dbReference type="ARBA" id="ARBA00022833"/>
    </source>
</evidence>
<dbReference type="AlphaFoldDB" id="A0A382UTG1"/>
<proteinExistence type="predicted"/>
<feature type="transmembrane region" description="Helical" evidence="10">
    <location>
        <begin position="6"/>
        <end position="29"/>
    </location>
</feature>
<evidence type="ECO:0000313" key="12">
    <source>
        <dbReference type="EMBL" id="SVD36988.1"/>
    </source>
</evidence>
<dbReference type="CDD" id="cd06163">
    <property type="entry name" value="S2P-M50_PDZ_RseP-like"/>
    <property type="match status" value="1"/>
</dbReference>
<evidence type="ECO:0000256" key="2">
    <source>
        <dbReference type="ARBA" id="ARBA00004141"/>
    </source>
</evidence>
<reference evidence="12" key="1">
    <citation type="submission" date="2018-05" db="EMBL/GenBank/DDBJ databases">
        <authorList>
            <person name="Lanie J.A."/>
            <person name="Ng W.-L."/>
            <person name="Kazmierczak K.M."/>
            <person name="Andrzejewski T.M."/>
            <person name="Davidsen T.M."/>
            <person name="Wayne K.J."/>
            <person name="Tettelin H."/>
            <person name="Glass J.I."/>
            <person name="Rusch D."/>
            <person name="Podicherti R."/>
            <person name="Tsui H.-C.T."/>
            <person name="Winkler M.E."/>
        </authorList>
    </citation>
    <scope>NUCLEOTIDE SEQUENCE</scope>
</reference>
<dbReference type="Pfam" id="PF02163">
    <property type="entry name" value="Peptidase_M50"/>
    <property type="match status" value="1"/>
</dbReference>
<dbReference type="GO" id="GO:0006508">
    <property type="term" value="P:proteolysis"/>
    <property type="evidence" value="ECO:0007669"/>
    <property type="project" value="UniProtKB-KW"/>
</dbReference>
<feature type="domain" description="Peptidase M50" evidence="11">
    <location>
        <begin position="10"/>
        <end position="124"/>
    </location>
</feature>
<evidence type="ECO:0000256" key="9">
    <source>
        <dbReference type="ARBA" id="ARBA00023136"/>
    </source>
</evidence>
<evidence type="ECO:0000259" key="11">
    <source>
        <dbReference type="Pfam" id="PF02163"/>
    </source>
</evidence>
<keyword evidence="3" id="KW-0645">Protease</keyword>
<name>A0A382UTG1_9ZZZZ</name>
<feature type="transmembrane region" description="Helical" evidence="10">
    <location>
        <begin position="99"/>
        <end position="120"/>
    </location>
</feature>
<feature type="non-terminal residue" evidence="12">
    <location>
        <position position="178"/>
    </location>
</feature>
<keyword evidence="4 10" id="KW-0812">Transmembrane</keyword>